<sequence length="161" mass="18687">MRLSAKIYPMVIYIGTLIIVTLGTDYMLEIFIAHQELPEIESIEIIADMDLNSRVDPGTYMILENFASRDDSMKRVLDLTIPHDVERTSRERNSFRYSSSMNSLPSDETINRSISGPEERFHVVASYEKFRVDRVKIQSRLHKRRCPCANIELFPKFVLNA</sequence>
<name>A0ACC2PGM7_9HYME</name>
<comment type="caution">
    <text evidence="1">The sequence shown here is derived from an EMBL/GenBank/DDBJ whole genome shotgun (WGS) entry which is preliminary data.</text>
</comment>
<gene>
    <name evidence="1" type="ORF">QAD02_017978</name>
</gene>
<proteinExistence type="predicted"/>
<evidence type="ECO:0000313" key="1">
    <source>
        <dbReference type="EMBL" id="KAJ8682186.1"/>
    </source>
</evidence>
<dbReference type="EMBL" id="CM056741">
    <property type="protein sequence ID" value="KAJ8682186.1"/>
    <property type="molecule type" value="Genomic_DNA"/>
</dbReference>
<reference evidence="1" key="1">
    <citation type="submission" date="2023-04" db="EMBL/GenBank/DDBJ databases">
        <title>A chromosome-level genome assembly of the parasitoid wasp Eretmocerus hayati.</title>
        <authorList>
            <person name="Zhong Y."/>
            <person name="Liu S."/>
            <person name="Liu Y."/>
        </authorList>
    </citation>
    <scope>NUCLEOTIDE SEQUENCE</scope>
    <source>
        <strain evidence="1">ZJU_SS_LIU_2023</strain>
    </source>
</reference>
<protein>
    <submittedName>
        <fullName evidence="1">Uncharacterized protein</fullName>
    </submittedName>
</protein>
<evidence type="ECO:0000313" key="2">
    <source>
        <dbReference type="Proteomes" id="UP001239111"/>
    </source>
</evidence>
<dbReference type="Proteomes" id="UP001239111">
    <property type="component" value="Chromosome 1"/>
</dbReference>
<organism evidence="1 2">
    <name type="scientific">Eretmocerus hayati</name>
    <dbReference type="NCBI Taxonomy" id="131215"/>
    <lineage>
        <taxon>Eukaryota</taxon>
        <taxon>Metazoa</taxon>
        <taxon>Ecdysozoa</taxon>
        <taxon>Arthropoda</taxon>
        <taxon>Hexapoda</taxon>
        <taxon>Insecta</taxon>
        <taxon>Pterygota</taxon>
        <taxon>Neoptera</taxon>
        <taxon>Endopterygota</taxon>
        <taxon>Hymenoptera</taxon>
        <taxon>Apocrita</taxon>
        <taxon>Proctotrupomorpha</taxon>
        <taxon>Chalcidoidea</taxon>
        <taxon>Aphelinidae</taxon>
        <taxon>Aphelininae</taxon>
        <taxon>Eretmocerus</taxon>
    </lineage>
</organism>
<accession>A0ACC2PGM7</accession>
<keyword evidence="2" id="KW-1185">Reference proteome</keyword>